<evidence type="ECO:0000256" key="1">
    <source>
        <dbReference type="ARBA" id="ARBA00006067"/>
    </source>
</evidence>
<dbReference type="EMBL" id="CP002689">
    <property type="protein sequence ID" value="AEE13097.1"/>
    <property type="molecule type" value="Genomic_DNA"/>
</dbReference>
<dbReference type="InterPro" id="IPR013783">
    <property type="entry name" value="Ig-like_fold"/>
</dbReference>
<dbReference type="GO" id="GO:0006508">
    <property type="term" value="P:proteolysis"/>
    <property type="evidence" value="ECO:0007669"/>
    <property type="project" value="UniProtKB-KW"/>
</dbReference>
<dbReference type="STRING" id="879243.Poras_1155"/>
<evidence type="ECO:0000256" key="2">
    <source>
        <dbReference type="ARBA" id="ARBA00022670"/>
    </source>
</evidence>
<gene>
    <name evidence="6" type="ordered locus">Poras_1155</name>
</gene>
<sequence>MNIILNDKVMKRIAILTTILLLCATLAGAQNKQATGKQSGAQITATETEFDFGTIKEVDGPVSHTFTIKNTGKAPLVLTRVVASCGCTKPEFETAPIAPGKTTTVKVTYNPAGRPGQFVKTISIYSNGKDGSYILRIKGVVE</sequence>
<organism evidence="6 7">
    <name type="scientific">Porphyromonas asaccharolytica (strain ATCC 25260 / DSM 20707 / BCRC 10618 / CCUG 7834 / JCM 6326 / LMG 13178 / VPI 4198 / B440)</name>
    <name type="common">Bacteroides asaccharolyticus</name>
    <dbReference type="NCBI Taxonomy" id="879243"/>
    <lineage>
        <taxon>Bacteria</taxon>
        <taxon>Pseudomonadati</taxon>
        <taxon>Bacteroidota</taxon>
        <taxon>Bacteroidia</taxon>
        <taxon>Bacteroidales</taxon>
        <taxon>Porphyromonadaceae</taxon>
        <taxon>Porphyromonas</taxon>
    </lineage>
</organism>
<evidence type="ECO:0000256" key="5">
    <source>
        <dbReference type="SAM" id="SignalP"/>
    </source>
</evidence>
<dbReference type="GO" id="GO:0008234">
    <property type="term" value="F:cysteine-type peptidase activity"/>
    <property type="evidence" value="ECO:0007669"/>
    <property type="project" value="UniProtKB-KW"/>
</dbReference>
<feature type="signal peptide" evidence="5">
    <location>
        <begin position="1"/>
        <end position="29"/>
    </location>
</feature>
<evidence type="ECO:0000313" key="6">
    <source>
        <dbReference type="EMBL" id="AEE13097.1"/>
    </source>
</evidence>
<evidence type="ECO:0000256" key="4">
    <source>
        <dbReference type="ARBA" id="ARBA00023026"/>
    </source>
</evidence>
<keyword evidence="4" id="KW-0843">Virulence</keyword>
<keyword evidence="2" id="KW-0645">Protease</keyword>
<accession>F4KLE9</accession>
<feature type="chain" id="PRO_5003311728" description="DUF1573 domain-containing protein" evidence="5">
    <location>
        <begin position="30"/>
        <end position="142"/>
    </location>
</feature>
<dbReference type="PANTHER" id="PTHR37833:SF1">
    <property type="entry name" value="SIGNAL PEPTIDE PROTEIN"/>
    <property type="match status" value="1"/>
</dbReference>
<reference evidence="7" key="1">
    <citation type="submission" date="2011-04" db="EMBL/GenBank/DDBJ databases">
        <title>The complete genome of Porphyromonas asaccharolytica DSM 20707.</title>
        <authorList>
            <person name="Lucas S."/>
            <person name="Han J."/>
            <person name="Lapidus A."/>
            <person name="Bruce D."/>
            <person name="Goodwin L."/>
            <person name="Pitluck S."/>
            <person name="Peters L."/>
            <person name="Kyrpides N."/>
            <person name="Mavromatis K."/>
            <person name="Ivanova N."/>
            <person name="Ovchinnikova G."/>
            <person name="Pagani I."/>
            <person name="Lu M."/>
            <person name="Detter J.C."/>
            <person name="Tapia R."/>
            <person name="Han C."/>
            <person name="Land M."/>
            <person name="Hauser L."/>
            <person name="Markowitz V."/>
            <person name="Cheng J.-F."/>
            <person name="Hugenholtz P."/>
            <person name="Woyke T."/>
            <person name="Wu D."/>
            <person name="Gronow S."/>
            <person name="Wellnitz S."/>
            <person name="Brambilla E."/>
            <person name="Klenk H.-P."/>
            <person name="Eisen J.A."/>
        </authorList>
    </citation>
    <scope>NUCLEOTIDE SEQUENCE [LARGE SCALE GENOMIC DNA]</scope>
    <source>
        <strain evidence="7">ATCC 25260 / DSM 20707 / VPI 4198</strain>
    </source>
</reference>
<dbReference type="eggNOG" id="ENOG502Z9QX">
    <property type="taxonomic scope" value="Bacteria"/>
</dbReference>
<keyword evidence="7" id="KW-1185">Reference proteome</keyword>
<comment type="similarity">
    <text evidence="1">Belongs to the peptidase C25 family.</text>
</comment>
<dbReference type="Proteomes" id="UP000006545">
    <property type="component" value="Chromosome"/>
</dbReference>
<evidence type="ECO:0008006" key="8">
    <source>
        <dbReference type="Google" id="ProtNLM"/>
    </source>
</evidence>
<dbReference type="Gene3D" id="2.60.40.10">
    <property type="entry name" value="Immunoglobulins"/>
    <property type="match status" value="1"/>
</dbReference>
<evidence type="ECO:0000313" key="7">
    <source>
        <dbReference type="Proteomes" id="UP000006545"/>
    </source>
</evidence>
<dbReference type="PANTHER" id="PTHR37833">
    <property type="entry name" value="LIPOPROTEIN-RELATED"/>
    <property type="match status" value="1"/>
</dbReference>
<keyword evidence="3" id="KW-0788">Thiol protease</keyword>
<protein>
    <recommendedName>
        <fullName evidence="8">DUF1573 domain-containing protein</fullName>
    </recommendedName>
</protein>
<dbReference type="Pfam" id="PF07610">
    <property type="entry name" value="DUF1573"/>
    <property type="match status" value="1"/>
</dbReference>
<proteinExistence type="inferred from homology"/>
<keyword evidence="5" id="KW-0732">Signal</keyword>
<keyword evidence="3" id="KW-0378">Hydrolase</keyword>
<dbReference type="HOGENOM" id="CLU_122784_1_0_10"/>
<dbReference type="KEGG" id="pah:Poras_1155"/>
<name>F4KLE9_PORAD</name>
<evidence type="ECO:0000256" key="3">
    <source>
        <dbReference type="ARBA" id="ARBA00022807"/>
    </source>
</evidence>
<dbReference type="AlphaFoldDB" id="F4KLE9"/>
<dbReference type="InterPro" id="IPR011467">
    <property type="entry name" value="DUF1573"/>
</dbReference>